<dbReference type="Proteomes" id="UP000584642">
    <property type="component" value="Unassembled WGS sequence"/>
</dbReference>
<feature type="region of interest" description="Disordered" evidence="1">
    <location>
        <begin position="291"/>
        <end position="311"/>
    </location>
</feature>
<gene>
    <name evidence="2" type="ORF">HND93_32515</name>
</gene>
<keyword evidence="3" id="KW-1185">Reference proteome</keyword>
<evidence type="ECO:0000313" key="3">
    <source>
        <dbReference type="Proteomes" id="UP000584642"/>
    </source>
</evidence>
<proteinExistence type="predicted"/>
<dbReference type="EMBL" id="JABFDB010000040">
    <property type="protein sequence ID" value="NYZ24452.1"/>
    <property type="molecule type" value="Genomic_DNA"/>
</dbReference>
<evidence type="ECO:0008006" key="4">
    <source>
        <dbReference type="Google" id="ProtNLM"/>
    </source>
</evidence>
<organism evidence="2 3">
    <name type="scientific">Azospirillum oleiclasticum</name>
    <dbReference type="NCBI Taxonomy" id="2735135"/>
    <lineage>
        <taxon>Bacteria</taxon>
        <taxon>Pseudomonadati</taxon>
        <taxon>Pseudomonadota</taxon>
        <taxon>Alphaproteobacteria</taxon>
        <taxon>Rhodospirillales</taxon>
        <taxon>Azospirillaceae</taxon>
        <taxon>Azospirillum</taxon>
    </lineage>
</organism>
<dbReference type="RefSeq" id="WP_180286225.1">
    <property type="nucleotide sequence ID" value="NZ_JABFDB010000040.1"/>
</dbReference>
<evidence type="ECO:0000313" key="2">
    <source>
        <dbReference type="EMBL" id="NYZ24452.1"/>
    </source>
</evidence>
<protein>
    <recommendedName>
        <fullName evidence="4">DUF5610 domain-containing protein</fullName>
    </recommendedName>
</protein>
<comment type="caution">
    <text evidence="2">The sequence shown here is derived from an EMBL/GenBank/DDBJ whole genome shotgun (WGS) entry which is preliminary data.</text>
</comment>
<feature type="region of interest" description="Disordered" evidence="1">
    <location>
        <begin position="22"/>
        <end position="48"/>
    </location>
</feature>
<evidence type="ECO:0000256" key="1">
    <source>
        <dbReference type="SAM" id="MobiDB-lite"/>
    </source>
</evidence>
<sequence>MIGTDLGTVKDMLAKAFTRAADAKTKAEGRASADVKASESAPRKDASDPAFLLSASLEDLTGRLRDMSKGASDRAKDGVSRADDALSRMQGIADFTEEFAKQLDGVMQAMERDLGRLLEAFGMDEESRKEALKGFRSRFGDEEKANVIAAAQEQRQSETLSVEAKNIELTIEHEGKSLTITYDSASLDLARSESQTSVITNGRSTVLSGSSSDTRVNAESQGLTVDAKGFTEEELSGLMKHLGSALKDGTLDDAMEGLARLSASSKRGDGEGVTLSLDLSAAIKTAFGAGKPDAATEPAATPATAGVSILA</sequence>
<accession>A0ABX2TJC7</accession>
<name>A0ABX2TJC7_9PROT</name>
<feature type="compositionally biased region" description="Basic and acidic residues" evidence="1">
    <location>
        <begin position="22"/>
        <end position="47"/>
    </location>
</feature>
<feature type="compositionally biased region" description="Low complexity" evidence="1">
    <location>
        <begin position="292"/>
        <end position="305"/>
    </location>
</feature>
<reference evidence="2 3" key="1">
    <citation type="submission" date="2020-05" db="EMBL/GenBank/DDBJ databases">
        <title>Azospirillum oleiclasticum sp. nov, a nitrogen-fixing and heavy crude oil-emulsifying bacterium isolated from the crude oil of Yumen Oilfield.</title>
        <authorList>
            <person name="Wu D."/>
            <person name="Cai M."/>
            <person name="Zhang X."/>
        </authorList>
    </citation>
    <scope>NUCLEOTIDE SEQUENCE [LARGE SCALE GENOMIC DNA]</scope>
    <source>
        <strain evidence="2 3">ROY-1-1-2</strain>
    </source>
</reference>